<dbReference type="PROSITE" id="PS51257">
    <property type="entry name" value="PROKAR_LIPOPROTEIN"/>
    <property type="match status" value="1"/>
</dbReference>
<sequence length="297" mass="32982">MKNSCLIPLCTLSFILFLAGCPESNSQSKAAKKISIEKQIKTKFENEILPPASSPCFAGAYYRKAYSSKDYWLGIGGTVTLPVIAYDPSRTNPKKSGAYLDNASVYLGGNSDEQETDIGLTWEVIRETDGSISKEHKAFRPFLRRTGYKSGQTAYYMNAPAEAKYYWYSGETVTMSLQLIESKKLKFIVEGAGKKYEQIFDVDGYDPTVMAQYKRVNAIDQVANEGKPAQATTAKVTGAKWVEAFLFRSVDGNVVKAPMHTKRFTDMQCPAKSHFKLSSFGESGESIDIFGSDKKKK</sequence>
<name>A0A1I1XV60_9FLAO</name>
<protein>
    <submittedName>
        <fullName evidence="2">Uncharacterized protein</fullName>
    </submittedName>
</protein>
<dbReference type="Proteomes" id="UP000199672">
    <property type="component" value="Unassembled WGS sequence"/>
</dbReference>
<keyword evidence="1" id="KW-0732">Signal</keyword>
<dbReference type="AlphaFoldDB" id="A0A1I1XV60"/>
<evidence type="ECO:0000313" key="2">
    <source>
        <dbReference type="EMBL" id="SFE11141.1"/>
    </source>
</evidence>
<evidence type="ECO:0000313" key="3">
    <source>
        <dbReference type="Proteomes" id="UP000199672"/>
    </source>
</evidence>
<feature type="chain" id="PRO_5011784460" evidence="1">
    <location>
        <begin position="19"/>
        <end position="297"/>
    </location>
</feature>
<gene>
    <name evidence="2" type="ORF">SAMN05216297_12128</name>
</gene>
<reference evidence="3" key="1">
    <citation type="submission" date="2016-10" db="EMBL/GenBank/DDBJ databases">
        <authorList>
            <person name="Varghese N."/>
            <person name="Submissions S."/>
        </authorList>
    </citation>
    <scope>NUCLEOTIDE SEQUENCE [LARGE SCALE GENOMIC DNA]</scope>
    <source>
        <strain evidence="3">CGMCC 1.10370</strain>
    </source>
</reference>
<keyword evidence="3" id="KW-1185">Reference proteome</keyword>
<dbReference type="OrthoDB" id="746896at2"/>
<dbReference type="RefSeq" id="WP_091499350.1">
    <property type="nucleotide sequence ID" value="NZ_FOMH01000021.1"/>
</dbReference>
<accession>A0A1I1XV60</accession>
<feature type="signal peptide" evidence="1">
    <location>
        <begin position="1"/>
        <end position="18"/>
    </location>
</feature>
<evidence type="ECO:0000256" key="1">
    <source>
        <dbReference type="SAM" id="SignalP"/>
    </source>
</evidence>
<organism evidence="2 3">
    <name type="scientific">Flavobacterium phragmitis</name>
    <dbReference type="NCBI Taxonomy" id="739143"/>
    <lineage>
        <taxon>Bacteria</taxon>
        <taxon>Pseudomonadati</taxon>
        <taxon>Bacteroidota</taxon>
        <taxon>Flavobacteriia</taxon>
        <taxon>Flavobacteriales</taxon>
        <taxon>Flavobacteriaceae</taxon>
        <taxon>Flavobacterium</taxon>
    </lineage>
</organism>
<dbReference type="STRING" id="739143.SAMN05216297_12128"/>
<proteinExistence type="predicted"/>
<dbReference type="EMBL" id="FOMH01000021">
    <property type="protein sequence ID" value="SFE11141.1"/>
    <property type="molecule type" value="Genomic_DNA"/>
</dbReference>